<evidence type="ECO:0000313" key="4">
    <source>
        <dbReference type="Proteomes" id="UP000824204"/>
    </source>
</evidence>
<organism evidence="3 4">
    <name type="scientific">Candidatus Borkfalkia faecipullorum</name>
    <dbReference type="NCBI Taxonomy" id="2838510"/>
    <lineage>
        <taxon>Bacteria</taxon>
        <taxon>Bacillati</taxon>
        <taxon>Bacillota</taxon>
        <taxon>Clostridia</taxon>
        <taxon>Christensenellales</taxon>
        <taxon>Christensenellaceae</taxon>
        <taxon>Candidatus Borkfalkia</taxon>
    </lineage>
</organism>
<dbReference type="EMBL" id="DXFX01000045">
    <property type="protein sequence ID" value="HIX07525.1"/>
    <property type="molecule type" value="Genomic_DNA"/>
</dbReference>
<keyword evidence="1" id="KW-0472">Membrane</keyword>
<feature type="transmembrane region" description="Helical" evidence="1">
    <location>
        <begin position="40"/>
        <end position="61"/>
    </location>
</feature>
<dbReference type="Proteomes" id="UP000824204">
    <property type="component" value="Unassembled WGS sequence"/>
</dbReference>
<name>A0A9D2AG08_9FIRM</name>
<reference evidence="3" key="2">
    <citation type="submission" date="2021-04" db="EMBL/GenBank/DDBJ databases">
        <authorList>
            <person name="Gilroy R."/>
        </authorList>
    </citation>
    <scope>NUCLEOTIDE SEQUENCE</scope>
    <source>
        <strain evidence="3">811</strain>
    </source>
</reference>
<keyword evidence="3" id="KW-0547">Nucleotide-binding</keyword>
<dbReference type="InterPro" id="IPR032834">
    <property type="entry name" value="NatK-like_C"/>
</dbReference>
<dbReference type="CDD" id="cd16935">
    <property type="entry name" value="HATPase_AgrC-ComD-like"/>
    <property type="match status" value="1"/>
</dbReference>
<feature type="domain" description="Sensor histidine kinase NatK-like C-terminal" evidence="2">
    <location>
        <begin position="349"/>
        <end position="450"/>
    </location>
</feature>
<feature type="transmembrane region" description="Helical" evidence="1">
    <location>
        <begin position="137"/>
        <end position="155"/>
    </location>
</feature>
<dbReference type="AlphaFoldDB" id="A0A9D2AG08"/>
<feature type="transmembrane region" description="Helical" evidence="1">
    <location>
        <begin position="167"/>
        <end position="186"/>
    </location>
</feature>
<keyword evidence="3" id="KW-0067">ATP-binding</keyword>
<accession>A0A9D2AG08</accession>
<dbReference type="Pfam" id="PF14501">
    <property type="entry name" value="HATPase_c_5"/>
    <property type="match status" value="1"/>
</dbReference>
<evidence type="ECO:0000259" key="2">
    <source>
        <dbReference type="Pfam" id="PF14501"/>
    </source>
</evidence>
<sequence>MILTEAVRLYLRVILEFLVELYVFYFIVTFSLERAKYWALRFFGGFAAVALCGFALAFLYVYVGETVWGRILIYLALFALSVLHIRLCFAESTKKVILCCSLAYAAQNFAYKTFLIFWCLGEQTGVVRAWTEIAYRVVYDLFFVAMVAALYFFLIRKLTRRLRESRLDFRLLTISVVVLCITVILCSAEDVFFATLSGPRENAYDVFAYFVLRETGNIFSVLCCGIVLLLIEKTIDENQLKREVEQLQYAVRQGEKQYEMSKDTIDMINVKCHDIRYKINALLAERGSITGEDVKDIQEAISIYDAKTETGNPLLNVLFTEKSLYCEQNGIRFSCMADGAKLSFMQGGDLYCLFGNMIDNALEAVTMLSDKAKRVINVVIKTHEGMVLVQEENFYEGQRAARDGLLPTTKEDKWYHGFGMRSMRMIVRKYGGEMKVNVSGGIFRLTILFPDAQNK</sequence>
<protein>
    <submittedName>
        <fullName evidence="3">ATP-binding protein</fullName>
    </submittedName>
</protein>
<dbReference type="Gene3D" id="3.30.565.10">
    <property type="entry name" value="Histidine kinase-like ATPase, C-terminal domain"/>
    <property type="match status" value="1"/>
</dbReference>
<dbReference type="InterPro" id="IPR036890">
    <property type="entry name" value="HATPase_C_sf"/>
</dbReference>
<dbReference type="SUPFAM" id="SSF55874">
    <property type="entry name" value="ATPase domain of HSP90 chaperone/DNA topoisomerase II/histidine kinase"/>
    <property type="match status" value="1"/>
</dbReference>
<comment type="caution">
    <text evidence="3">The sequence shown here is derived from an EMBL/GenBank/DDBJ whole genome shotgun (WGS) entry which is preliminary data.</text>
</comment>
<feature type="transmembrane region" description="Helical" evidence="1">
    <location>
        <begin position="206"/>
        <end position="231"/>
    </location>
</feature>
<evidence type="ECO:0000256" key="1">
    <source>
        <dbReference type="SAM" id="Phobius"/>
    </source>
</evidence>
<keyword evidence="1" id="KW-0812">Transmembrane</keyword>
<feature type="transmembrane region" description="Helical" evidence="1">
    <location>
        <begin position="67"/>
        <end position="89"/>
    </location>
</feature>
<dbReference type="GO" id="GO:0005524">
    <property type="term" value="F:ATP binding"/>
    <property type="evidence" value="ECO:0007669"/>
    <property type="project" value="UniProtKB-KW"/>
</dbReference>
<proteinExistence type="predicted"/>
<feature type="transmembrane region" description="Helical" evidence="1">
    <location>
        <begin position="6"/>
        <end position="28"/>
    </location>
</feature>
<evidence type="ECO:0000313" key="3">
    <source>
        <dbReference type="EMBL" id="HIX07525.1"/>
    </source>
</evidence>
<reference evidence="3" key="1">
    <citation type="journal article" date="2021" name="PeerJ">
        <title>Extensive microbial diversity within the chicken gut microbiome revealed by metagenomics and culture.</title>
        <authorList>
            <person name="Gilroy R."/>
            <person name="Ravi A."/>
            <person name="Getino M."/>
            <person name="Pursley I."/>
            <person name="Horton D.L."/>
            <person name="Alikhan N.F."/>
            <person name="Baker D."/>
            <person name="Gharbi K."/>
            <person name="Hall N."/>
            <person name="Watson M."/>
            <person name="Adriaenssens E.M."/>
            <person name="Foster-Nyarko E."/>
            <person name="Jarju S."/>
            <person name="Secka A."/>
            <person name="Antonio M."/>
            <person name="Oren A."/>
            <person name="Chaudhuri R.R."/>
            <person name="La Ragione R."/>
            <person name="Hildebrand F."/>
            <person name="Pallen M.J."/>
        </authorList>
    </citation>
    <scope>NUCLEOTIDE SEQUENCE</scope>
    <source>
        <strain evidence="3">811</strain>
    </source>
</reference>
<feature type="transmembrane region" description="Helical" evidence="1">
    <location>
        <begin position="96"/>
        <end position="117"/>
    </location>
</feature>
<keyword evidence="1" id="KW-1133">Transmembrane helix</keyword>
<gene>
    <name evidence="3" type="ORF">H9741_03565</name>
</gene>